<dbReference type="AlphaFoldDB" id="A0A0P1AD83"/>
<keyword evidence="2" id="KW-1185">Reference proteome</keyword>
<dbReference type="RefSeq" id="XP_024575296.1">
    <property type="nucleotide sequence ID" value="XM_024724417.1"/>
</dbReference>
<accession>A0A0P1AD83</accession>
<name>A0A0P1AD83_PLAHL</name>
<dbReference type="EMBL" id="CCYD01000322">
    <property type="protein sequence ID" value="CEG38927.1"/>
    <property type="molecule type" value="Genomic_DNA"/>
</dbReference>
<reference evidence="2" key="1">
    <citation type="submission" date="2014-09" db="EMBL/GenBank/DDBJ databases">
        <authorList>
            <person name="Sharma Rahul"/>
            <person name="Thines Marco"/>
        </authorList>
    </citation>
    <scope>NUCLEOTIDE SEQUENCE [LARGE SCALE GENOMIC DNA]</scope>
</reference>
<proteinExistence type="predicted"/>
<organism evidence="1 2">
    <name type="scientific">Plasmopara halstedii</name>
    <name type="common">Downy mildew of sunflower</name>
    <dbReference type="NCBI Taxonomy" id="4781"/>
    <lineage>
        <taxon>Eukaryota</taxon>
        <taxon>Sar</taxon>
        <taxon>Stramenopiles</taxon>
        <taxon>Oomycota</taxon>
        <taxon>Peronosporomycetes</taxon>
        <taxon>Peronosporales</taxon>
        <taxon>Peronosporaceae</taxon>
        <taxon>Plasmopara</taxon>
    </lineage>
</organism>
<sequence length="60" mass="6871">MPILQARRESTDDVENVTEVFGQLRLITLSSDFFRRCVGRDERTSDEIPSAAIKWKDASI</sequence>
<evidence type="ECO:0000313" key="2">
    <source>
        <dbReference type="Proteomes" id="UP000054928"/>
    </source>
</evidence>
<protein>
    <submittedName>
        <fullName evidence="1">Uncharacterized protein</fullName>
    </submittedName>
</protein>
<dbReference type="Proteomes" id="UP000054928">
    <property type="component" value="Unassembled WGS sequence"/>
</dbReference>
<evidence type="ECO:0000313" key="1">
    <source>
        <dbReference type="EMBL" id="CEG38927.1"/>
    </source>
</evidence>
<dbReference type="GeneID" id="36404027"/>